<dbReference type="InterPro" id="IPR025159">
    <property type="entry name" value="AbiEi_N"/>
</dbReference>
<dbReference type="InterPro" id="IPR011335">
    <property type="entry name" value="Restrct_endonuc-II-like"/>
</dbReference>
<dbReference type="RefSeq" id="WP_193491577.1">
    <property type="nucleotide sequence ID" value="NZ_BAAAMC010000046.1"/>
</dbReference>
<comment type="caution">
    <text evidence="3">The sequence shown here is derived from an EMBL/GenBank/DDBJ whole genome shotgun (WGS) entry which is preliminary data.</text>
</comment>
<gene>
    <name evidence="3" type="ORF">MMUR_62770</name>
</gene>
<dbReference type="AlphaFoldDB" id="A0A7I9WWQ4"/>
<reference evidence="3 4" key="1">
    <citation type="journal article" date="2019" name="Emerg. Microbes Infect.">
        <title>Comprehensive subspecies identification of 175 nontuberculous mycobacteria species based on 7547 genomic profiles.</title>
        <authorList>
            <person name="Matsumoto Y."/>
            <person name="Kinjo T."/>
            <person name="Motooka D."/>
            <person name="Nabeya D."/>
            <person name="Jung N."/>
            <person name="Uechi K."/>
            <person name="Horii T."/>
            <person name="Iida T."/>
            <person name="Fujita J."/>
            <person name="Nakamura S."/>
        </authorList>
    </citation>
    <scope>NUCLEOTIDE SEQUENCE [LARGE SCALE GENOMIC DNA]</scope>
    <source>
        <strain evidence="3 4">JCM 13392</strain>
    </source>
</reference>
<dbReference type="Proteomes" id="UP000465241">
    <property type="component" value="Unassembled WGS sequence"/>
</dbReference>
<keyword evidence="4" id="KW-1185">Reference proteome</keyword>
<evidence type="ECO:0000313" key="4">
    <source>
        <dbReference type="Proteomes" id="UP000465241"/>
    </source>
</evidence>
<dbReference type="Pfam" id="PF13338">
    <property type="entry name" value="AbiEi_4"/>
    <property type="match status" value="1"/>
</dbReference>
<protein>
    <recommendedName>
        <fullName evidence="5">DUF559 domain-containing protein</fullName>
    </recommendedName>
</protein>
<sequence>MLNDFLRRHDGVITTAQARQAGLSQDSVNRRVRSGQWRRCSSGVYFAEDHAFTDAARIRAAVWAYGADAAASGLTAAWWHQLIPVAPPVVEVTVPRNRRLALRPGTRLRRRDLTPADVVEHRGLRVTSLDLTSVEAPVRRGGGPAIMDAALQRHTELPRLWATHLRNKGRHGSPRARIYLQAADDNTRSKAERLFITLLKRHHITGWLANHPVGDYVVDVAFLAAMVAVEIDGLAHHSDAVTFGKDRKRQNALILMGWRVLRFTWWDLTERPPDAVIATVKRAICGV</sequence>
<organism evidence="3 4">
    <name type="scientific">Mycolicibacterium murale</name>
    <dbReference type="NCBI Taxonomy" id="182220"/>
    <lineage>
        <taxon>Bacteria</taxon>
        <taxon>Bacillati</taxon>
        <taxon>Actinomycetota</taxon>
        <taxon>Actinomycetes</taxon>
        <taxon>Mycobacteriales</taxon>
        <taxon>Mycobacteriaceae</taxon>
        <taxon>Mycolicibacterium</taxon>
    </lineage>
</organism>
<dbReference type="Gene3D" id="3.40.960.10">
    <property type="entry name" value="VSR Endonuclease"/>
    <property type="match status" value="1"/>
</dbReference>
<feature type="domain" description="DUF559" evidence="1">
    <location>
        <begin position="188"/>
        <end position="282"/>
    </location>
</feature>
<proteinExistence type="predicted"/>
<dbReference type="InterPro" id="IPR007569">
    <property type="entry name" value="DUF559"/>
</dbReference>
<accession>A0A7I9WWQ4</accession>
<name>A0A7I9WWQ4_9MYCO</name>
<evidence type="ECO:0000313" key="3">
    <source>
        <dbReference type="EMBL" id="GFG62141.1"/>
    </source>
</evidence>
<dbReference type="SUPFAM" id="SSF52980">
    <property type="entry name" value="Restriction endonuclease-like"/>
    <property type="match status" value="1"/>
</dbReference>
<evidence type="ECO:0008006" key="5">
    <source>
        <dbReference type="Google" id="ProtNLM"/>
    </source>
</evidence>
<evidence type="ECO:0000259" key="1">
    <source>
        <dbReference type="Pfam" id="PF04480"/>
    </source>
</evidence>
<feature type="domain" description="AbiEi antitoxin N-terminal" evidence="2">
    <location>
        <begin position="2"/>
        <end position="45"/>
    </location>
</feature>
<evidence type="ECO:0000259" key="2">
    <source>
        <dbReference type="Pfam" id="PF13338"/>
    </source>
</evidence>
<dbReference type="EMBL" id="BLKT01000003">
    <property type="protein sequence ID" value="GFG62141.1"/>
    <property type="molecule type" value="Genomic_DNA"/>
</dbReference>
<dbReference type="Pfam" id="PF04480">
    <property type="entry name" value="DUF559"/>
    <property type="match status" value="1"/>
</dbReference>